<evidence type="ECO:0000259" key="2">
    <source>
        <dbReference type="PROSITE" id="PS50948"/>
    </source>
</evidence>
<accession>A0ABQ8HFD8</accession>
<sequence length="283" mass="31991">MCSCLRGFEPKNMEEWSRGNWSSGCVRKKLLQCERINQTGKVAKEDEFLKLETMKLPDFAVRSSVTLESCREQCLNNCSCIAYAYVVGIGCMTWMGSLIDLNKFPSEGADLYIRLAHSELEKEDNKVVVIVPVVVAIITSAICTFFLCRWLAKRKALKKKRTVVKLDTADACTKFCGKNLNDAWKLWNENNIVALIDPVISHPCFQSEISRCIHVGLLCVQEFVKDRPTMSTVISMLNSEIVDLPTPKQPAFTERRNAVEESSEQSQKRCSVNYVTVTVTEAR</sequence>
<evidence type="ECO:0000256" key="1">
    <source>
        <dbReference type="SAM" id="Phobius"/>
    </source>
</evidence>
<dbReference type="PANTHER" id="PTHR32444">
    <property type="entry name" value="BULB-TYPE LECTIN DOMAIN-CONTAINING PROTEIN"/>
    <property type="match status" value="1"/>
</dbReference>
<keyword evidence="4" id="KW-1185">Reference proteome</keyword>
<proteinExistence type="predicted"/>
<feature type="transmembrane region" description="Helical" evidence="1">
    <location>
        <begin position="80"/>
        <end position="99"/>
    </location>
</feature>
<dbReference type="SMART" id="SM00473">
    <property type="entry name" value="PAN_AP"/>
    <property type="match status" value="1"/>
</dbReference>
<feature type="transmembrane region" description="Helical" evidence="1">
    <location>
        <begin position="127"/>
        <end position="152"/>
    </location>
</feature>
<dbReference type="PROSITE" id="PS50948">
    <property type="entry name" value="PAN"/>
    <property type="match status" value="1"/>
</dbReference>
<dbReference type="EMBL" id="JAFEMO010000011">
    <property type="protein sequence ID" value="KAH7557348.1"/>
    <property type="molecule type" value="Genomic_DNA"/>
</dbReference>
<keyword evidence="1" id="KW-0472">Membrane</keyword>
<dbReference type="Gene3D" id="1.10.510.10">
    <property type="entry name" value="Transferase(Phosphotransferase) domain 1"/>
    <property type="match status" value="1"/>
</dbReference>
<reference evidence="3 4" key="1">
    <citation type="submission" date="2021-02" db="EMBL/GenBank/DDBJ databases">
        <title>Plant Genome Project.</title>
        <authorList>
            <person name="Zhang R.-G."/>
        </authorList>
    </citation>
    <scope>NUCLEOTIDE SEQUENCE [LARGE SCALE GENOMIC DNA]</scope>
    <source>
        <tissue evidence="3">Leaves</tissue>
    </source>
</reference>
<keyword evidence="1" id="KW-0812">Transmembrane</keyword>
<dbReference type="InterPro" id="IPR021820">
    <property type="entry name" value="S-locus_recpt_kinase_C"/>
</dbReference>
<dbReference type="Pfam" id="PF08276">
    <property type="entry name" value="PAN_2"/>
    <property type="match status" value="1"/>
</dbReference>
<evidence type="ECO:0000313" key="4">
    <source>
        <dbReference type="Proteomes" id="UP000827721"/>
    </source>
</evidence>
<feature type="domain" description="Apple" evidence="2">
    <location>
        <begin position="33"/>
        <end position="116"/>
    </location>
</feature>
<evidence type="ECO:0000313" key="3">
    <source>
        <dbReference type="EMBL" id="KAH7557348.1"/>
    </source>
</evidence>
<dbReference type="Pfam" id="PF11883">
    <property type="entry name" value="DUF3403"/>
    <property type="match status" value="1"/>
</dbReference>
<dbReference type="InterPro" id="IPR003609">
    <property type="entry name" value="Pan_app"/>
</dbReference>
<keyword evidence="1" id="KW-1133">Transmembrane helix</keyword>
<dbReference type="PANTHER" id="PTHR32444:SF198">
    <property type="entry name" value="BULB-TYPE LECTIN DOMAIN-CONTAINING PROTEIN"/>
    <property type="match status" value="1"/>
</dbReference>
<dbReference type="Proteomes" id="UP000827721">
    <property type="component" value="Unassembled WGS sequence"/>
</dbReference>
<gene>
    <name evidence="3" type="ORF">JRO89_XS11G0129600</name>
</gene>
<comment type="caution">
    <text evidence="3">The sequence shown here is derived from an EMBL/GenBank/DDBJ whole genome shotgun (WGS) entry which is preliminary data.</text>
</comment>
<name>A0ABQ8HFD8_9ROSI</name>
<dbReference type="CDD" id="cd01098">
    <property type="entry name" value="PAN_AP_plant"/>
    <property type="match status" value="1"/>
</dbReference>
<protein>
    <recommendedName>
        <fullName evidence="2">Apple domain-containing protein</fullName>
    </recommendedName>
</protein>
<organism evidence="3 4">
    <name type="scientific">Xanthoceras sorbifolium</name>
    <dbReference type="NCBI Taxonomy" id="99658"/>
    <lineage>
        <taxon>Eukaryota</taxon>
        <taxon>Viridiplantae</taxon>
        <taxon>Streptophyta</taxon>
        <taxon>Embryophyta</taxon>
        <taxon>Tracheophyta</taxon>
        <taxon>Spermatophyta</taxon>
        <taxon>Magnoliopsida</taxon>
        <taxon>eudicotyledons</taxon>
        <taxon>Gunneridae</taxon>
        <taxon>Pentapetalae</taxon>
        <taxon>rosids</taxon>
        <taxon>malvids</taxon>
        <taxon>Sapindales</taxon>
        <taxon>Sapindaceae</taxon>
        <taxon>Xanthoceroideae</taxon>
        <taxon>Xanthoceras</taxon>
    </lineage>
</organism>